<proteinExistence type="predicted"/>
<dbReference type="EMBL" id="SLXL01000017">
    <property type="protein sequence ID" value="TCP20733.1"/>
    <property type="molecule type" value="Genomic_DNA"/>
</dbReference>
<organism evidence="2 3">
    <name type="scientific">Rhodovulum adriaticum</name>
    <name type="common">Rhodopseudomonas adriatica</name>
    <dbReference type="NCBI Taxonomy" id="35804"/>
    <lineage>
        <taxon>Bacteria</taxon>
        <taxon>Pseudomonadati</taxon>
        <taxon>Pseudomonadota</taxon>
        <taxon>Alphaproteobacteria</taxon>
        <taxon>Rhodobacterales</taxon>
        <taxon>Paracoccaceae</taxon>
        <taxon>Rhodovulum</taxon>
    </lineage>
</organism>
<comment type="caution">
    <text evidence="2">The sequence shown here is derived from an EMBL/GenBank/DDBJ whole genome shotgun (WGS) entry which is preliminary data.</text>
</comment>
<evidence type="ECO:0000313" key="2">
    <source>
        <dbReference type="EMBL" id="TCP20733.1"/>
    </source>
</evidence>
<sequence>MKRFASGRMAQLSKLYELLSAMERDLGMDQLSGEERRIVYAMSEMADADAEISSRDLREHAFCRDISTPTYYRALKRLTARGMLTVPRGRKTGAYRLTGIMDEDTQPRPGNLNPEFP</sequence>
<dbReference type="Proteomes" id="UP000295733">
    <property type="component" value="Unassembled WGS sequence"/>
</dbReference>
<dbReference type="AlphaFoldDB" id="A0A4R2NH56"/>
<name>A0A4R2NH56_RHOAD</name>
<feature type="region of interest" description="Disordered" evidence="1">
    <location>
        <begin position="98"/>
        <end position="117"/>
    </location>
</feature>
<accession>A0A4R2NH56</accession>
<gene>
    <name evidence="2" type="ORF">EV656_1176</name>
</gene>
<dbReference type="OrthoDB" id="7689228at2"/>
<keyword evidence="3" id="KW-1185">Reference proteome</keyword>
<protein>
    <submittedName>
        <fullName evidence="2">Uncharacterized protein</fullName>
    </submittedName>
</protein>
<evidence type="ECO:0000313" key="3">
    <source>
        <dbReference type="Proteomes" id="UP000295733"/>
    </source>
</evidence>
<reference evidence="2 3" key="1">
    <citation type="submission" date="2019-03" db="EMBL/GenBank/DDBJ databases">
        <title>Genomic Encyclopedia of Type Strains, Phase IV (KMG-IV): sequencing the most valuable type-strain genomes for metagenomic binning, comparative biology and taxonomic classification.</title>
        <authorList>
            <person name="Goeker M."/>
        </authorList>
    </citation>
    <scope>NUCLEOTIDE SEQUENCE [LARGE SCALE GENOMIC DNA]</scope>
    <source>
        <strain evidence="2 3">DSM 2781</strain>
    </source>
</reference>
<dbReference type="RefSeq" id="WP_132605552.1">
    <property type="nucleotide sequence ID" value="NZ_NRRP01000030.1"/>
</dbReference>
<evidence type="ECO:0000256" key="1">
    <source>
        <dbReference type="SAM" id="MobiDB-lite"/>
    </source>
</evidence>